<name>A0A5C6TZR4_9BURK</name>
<keyword evidence="1" id="KW-0812">Transmembrane</keyword>
<keyword evidence="3" id="KW-1185">Reference proteome</keyword>
<evidence type="ECO:0000313" key="2">
    <source>
        <dbReference type="EMBL" id="TXC65261.1"/>
    </source>
</evidence>
<gene>
    <name evidence="2" type="ORF">FSC37_01460</name>
</gene>
<protein>
    <submittedName>
        <fullName evidence="2">Uncharacterized protein</fullName>
    </submittedName>
</protein>
<keyword evidence="1" id="KW-1133">Transmembrane helix</keyword>
<dbReference type="Proteomes" id="UP000321832">
    <property type="component" value="Unassembled WGS sequence"/>
</dbReference>
<reference evidence="2 3" key="1">
    <citation type="submission" date="2019-08" db="EMBL/GenBank/DDBJ databases">
        <authorList>
            <person name="Khan S.A."/>
            <person name="Jeon C.O."/>
            <person name="Jeong S.E."/>
        </authorList>
    </citation>
    <scope>NUCLEOTIDE SEQUENCE [LARGE SCALE GENOMIC DNA]</scope>
    <source>
        <strain evidence="3">IMCC1728</strain>
    </source>
</reference>
<feature type="transmembrane region" description="Helical" evidence="1">
    <location>
        <begin position="22"/>
        <end position="42"/>
    </location>
</feature>
<accession>A0A5C6TZR4</accession>
<dbReference type="AlphaFoldDB" id="A0A5C6TZR4"/>
<sequence length="114" mass="12710">MIVASLSVALWWWSEVNGRSDLRPYLFVQFLPMLLVPAAMLMRMRPRFAGAAPDAARWGVLVGYALAKGLEVADHAVFDLLGLTSGHTLKHRRLRLQPAGCCAALARRVRDQLR</sequence>
<keyword evidence="1" id="KW-0472">Membrane</keyword>
<dbReference type="EMBL" id="VOPW01000001">
    <property type="protein sequence ID" value="TXC65261.1"/>
    <property type="molecule type" value="Genomic_DNA"/>
</dbReference>
<organism evidence="2 3">
    <name type="scientific">Piscinibacter aquaticus</name>
    <dbReference type="NCBI Taxonomy" id="392597"/>
    <lineage>
        <taxon>Bacteria</taxon>
        <taxon>Pseudomonadati</taxon>
        <taxon>Pseudomonadota</taxon>
        <taxon>Betaproteobacteria</taxon>
        <taxon>Burkholderiales</taxon>
        <taxon>Sphaerotilaceae</taxon>
        <taxon>Piscinibacter</taxon>
    </lineage>
</organism>
<comment type="caution">
    <text evidence="2">The sequence shown here is derived from an EMBL/GenBank/DDBJ whole genome shotgun (WGS) entry which is preliminary data.</text>
</comment>
<evidence type="ECO:0000313" key="3">
    <source>
        <dbReference type="Proteomes" id="UP000321832"/>
    </source>
</evidence>
<proteinExistence type="predicted"/>
<evidence type="ECO:0000256" key="1">
    <source>
        <dbReference type="SAM" id="Phobius"/>
    </source>
</evidence>